<comment type="caution">
    <text evidence="3">The sequence shown here is derived from an EMBL/GenBank/DDBJ whole genome shotgun (WGS) entry which is preliminary data.</text>
</comment>
<dbReference type="PANTHER" id="PTHR43798:SF33">
    <property type="entry name" value="HYDROLASE, PUTATIVE (AFU_ORTHOLOGUE AFUA_2G14860)-RELATED"/>
    <property type="match status" value="1"/>
</dbReference>
<dbReference type="InterPro" id="IPR050266">
    <property type="entry name" value="AB_hydrolase_sf"/>
</dbReference>
<feature type="compositionally biased region" description="Low complexity" evidence="1">
    <location>
        <begin position="61"/>
        <end position="71"/>
    </location>
</feature>
<dbReference type="Pfam" id="PF12697">
    <property type="entry name" value="Abhydrolase_6"/>
    <property type="match status" value="1"/>
</dbReference>
<evidence type="ECO:0000256" key="1">
    <source>
        <dbReference type="SAM" id="MobiDB-lite"/>
    </source>
</evidence>
<feature type="region of interest" description="Disordered" evidence="1">
    <location>
        <begin position="1"/>
        <end position="86"/>
    </location>
</feature>
<name>A0A0C1E2V3_ASPUT</name>
<sequence>MEPPFKSRSGSGSDSAVPDPSSANAIISMIPIGTHSLWTSLSNPGEDERPRPPAPPVLSVSGDPDSNSKSKSNPKEEGDSPPQNPLVVIIPGAGDVASSYVALERLLRPSARILLYDRTGLGRSEKRPSPPSDSNSNEITGPVAVRAATELHTLLHTLNERGPYILLAHSYGGIVAREFLELHPHPEDGVVAGMVLVDCATERSAELFPDFPDPNVVAVMGDLNFARVTGLRADTVLSDEEWRARARDIYAGAQGAAMEEAGSFVEVCATLRGKEQVRNVALGDRPLVVVRANGVRDYERIYEAGVKVGNGSVEQQRAFRDLLDRWEGVDAEVQEGQLGLSRVSRYVRVEDVGHNVHLVRPGVIVDAVRWVMERVVPQSVGCSS</sequence>
<evidence type="ECO:0000313" key="3">
    <source>
        <dbReference type="EMBL" id="KIA75872.1"/>
    </source>
</evidence>
<dbReference type="InterPro" id="IPR029058">
    <property type="entry name" value="AB_hydrolase_fold"/>
</dbReference>
<dbReference type="Proteomes" id="UP000053475">
    <property type="component" value="Unassembled WGS sequence"/>
</dbReference>
<dbReference type="PANTHER" id="PTHR43798">
    <property type="entry name" value="MONOACYLGLYCEROL LIPASE"/>
    <property type="match status" value="1"/>
</dbReference>
<dbReference type="Gene3D" id="3.40.50.1820">
    <property type="entry name" value="alpha/beta hydrolase"/>
    <property type="match status" value="1"/>
</dbReference>
<dbReference type="InterPro" id="IPR000073">
    <property type="entry name" value="AB_hydrolase_1"/>
</dbReference>
<organism evidence="3 4">
    <name type="scientific">Aspergillus ustus</name>
    <dbReference type="NCBI Taxonomy" id="40382"/>
    <lineage>
        <taxon>Eukaryota</taxon>
        <taxon>Fungi</taxon>
        <taxon>Dikarya</taxon>
        <taxon>Ascomycota</taxon>
        <taxon>Pezizomycotina</taxon>
        <taxon>Eurotiomycetes</taxon>
        <taxon>Eurotiomycetidae</taxon>
        <taxon>Eurotiales</taxon>
        <taxon>Aspergillaceae</taxon>
        <taxon>Aspergillus</taxon>
        <taxon>Aspergillus subgen. Nidulantes</taxon>
    </lineage>
</organism>
<gene>
    <name evidence="3" type="ORF">HK57_00346</name>
</gene>
<evidence type="ECO:0000259" key="2">
    <source>
        <dbReference type="Pfam" id="PF12697"/>
    </source>
</evidence>
<dbReference type="EMBL" id="JOMC01000031">
    <property type="protein sequence ID" value="KIA75872.1"/>
    <property type="molecule type" value="Genomic_DNA"/>
</dbReference>
<proteinExistence type="predicted"/>
<reference evidence="3 4" key="1">
    <citation type="submission" date="2014-11" db="EMBL/GenBank/DDBJ databases">
        <title>Genomics derived discovery of secondary metabolites biosynthetic gene clusters in Aspergillus ustus.</title>
        <authorList>
            <person name="Pi B."/>
            <person name="Dai F."/>
            <person name="Song X."/>
            <person name="Zhu C."/>
            <person name="Li H."/>
            <person name="Yu D."/>
        </authorList>
    </citation>
    <scope>NUCLEOTIDE SEQUENCE [LARGE SCALE GENOMIC DNA]</scope>
    <source>
        <strain evidence="3 4">3.3904</strain>
    </source>
</reference>
<keyword evidence="3" id="KW-0378">Hydrolase</keyword>
<dbReference type="GO" id="GO:0016020">
    <property type="term" value="C:membrane"/>
    <property type="evidence" value="ECO:0007669"/>
    <property type="project" value="TreeGrafter"/>
</dbReference>
<protein>
    <submittedName>
        <fullName evidence="3">Alpha/beta hydrolase</fullName>
    </submittedName>
</protein>
<feature type="domain" description="AB hydrolase-1" evidence="2">
    <location>
        <begin position="87"/>
        <end position="367"/>
    </location>
</feature>
<dbReference type="GO" id="GO:0016787">
    <property type="term" value="F:hydrolase activity"/>
    <property type="evidence" value="ECO:0007669"/>
    <property type="project" value="UniProtKB-KW"/>
</dbReference>
<accession>A0A0C1E2V3</accession>
<dbReference type="AlphaFoldDB" id="A0A0C1E2V3"/>
<evidence type="ECO:0000313" key="4">
    <source>
        <dbReference type="Proteomes" id="UP000053475"/>
    </source>
</evidence>
<keyword evidence="4" id="KW-1185">Reference proteome</keyword>
<dbReference type="SUPFAM" id="SSF53474">
    <property type="entry name" value="alpha/beta-Hydrolases"/>
    <property type="match status" value="1"/>
</dbReference>